<comment type="subunit">
    <text evidence="4">Homodimer.</text>
</comment>
<evidence type="ECO:0000313" key="6">
    <source>
        <dbReference type="Proteomes" id="UP000239485"/>
    </source>
</evidence>
<comment type="catalytic activity">
    <reaction evidence="4">
        <text>dTDP-4-dehydro-6-deoxy-alpha-D-glucose = dTDP-4-dehydro-beta-L-rhamnose</text>
        <dbReference type="Rhea" id="RHEA:16969"/>
        <dbReference type="ChEBI" id="CHEBI:57649"/>
        <dbReference type="ChEBI" id="CHEBI:62830"/>
        <dbReference type="EC" id="5.1.3.13"/>
    </reaction>
</comment>
<dbReference type="PANTHER" id="PTHR21047:SF2">
    <property type="entry name" value="THYMIDINE DIPHOSPHO-4-KETO-RHAMNOSE 3,5-EPIMERASE"/>
    <property type="match status" value="1"/>
</dbReference>
<dbReference type="EC" id="5.1.3.13" evidence="4"/>
<dbReference type="Pfam" id="PF00908">
    <property type="entry name" value="dTDP_sugar_isom"/>
    <property type="match status" value="1"/>
</dbReference>
<dbReference type="OrthoDB" id="9800680at2"/>
<protein>
    <recommendedName>
        <fullName evidence="4">dTDP-4-dehydrorhamnose 3,5-epimerase</fullName>
        <ecNumber evidence="4">5.1.3.13</ecNumber>
    </recommendedName>
    <alternativeName>
        <fullName evidence="4">Thymidine diphospho-4-keto-rhamnose 3,5-epimerase</fullName>
    </alternativeName>
</protein>
<dbReference type="GO" id="GO:0000271">
    <property type="term" value="P:polysaccharide biosynthetic process"/>
    <property type="evidence" value="ECO:0007669"/>
    <property type="project" value="TreeGrafter"/>
</dbReference>
<keyword evidence="6" id="KW-1185">Reference proteome</keyword>
<dbReference type="RefSeq" id="WP_104433705.1">
    <property type="nucleotide sequence ID" value="NZ_PTJD01000010.1"/>
</dbReference>
<comment type="function">
    <text evidence="4">Catalyzes the epimerization of the C3' and C5'positions of dTDP-6-deoxy-D-xylo-4-hexulose, forming dTDP-6-deoxy-L-lyxo-4-hexulose.</text>
</comment>
<dbReference type="GO" id="GO:0005829">
    <property type="term" value="C:cytosol"/>
    <property type="evidence" value="ECO:0007669"/>
    <property type="project" value="TreeGrafter"/>
</dbReference>
<proteinExistence type="inferred from homology"/>
<dbReference type="UniPathway" id="UPA00124"/>
<dbReference type="InterPro" id="IPR014710">
    <property type="entry name" value="RmlC-like_jellyroll"/>
</dbReference>
<comment type="caution">
    <text evidence="5">The sequence shown here is derived from an EMBL/GenBank/DDBJ whole genome shotgun (WGS) entry which is preliminary data.</text>
</comment>
<name>A0A2S6IGX4_9ACTN</name>
<evidence type="ECO:0000313" key="5">
    <source>
        <dbReference type="EMBL" id="PPK93447.1"/>
    </source>
</evidence>
<feature type="site" description="Participates in a stacking interaction with the thymidine ring of dTDP-4-oxo-6-deoxyglucose" evidence="3">
    <location>
        <position position="138"/>
    </location>
</feature>
<dbReference type="EMBL" id="PTJD01000010">
    <property type="protein sequence ID" value="PPK93447.1"/>
    <property type="molecule type" value="Genomic_DNA"/>
</dbReference>
<comment type="similarity">
    <text evidence="1 4">Belongs to the dTDP-4-dehydrorhamnose 3,5-epimerase family.</text>
</comment>
<reference evidence="5 6" key="1">
    <citation type="submission" date="2018-02" db="EMBL/GenBank/DDBJ databases">
        <title>Genomic Encyclopedia of Archaeal and Bacterial Type Strains, Phase II (KMG-II): from individual species to whole genera.</title>
        <authorList>
            <person name="Goeker M."/>
        </authorList>
    </citation>
    <scope>NUCLEOTIDE SEQUENCE [LARGE SCALE GENOMIC DNA]</scope>
    <source>
        <strain evidence="5 6">DSM 22857</strain>
    </source>
</reference>
<comment type="pathway">
    <text evidence="4">Carbohydrate biosynthesis; dTDP-L-rhamnose biosynthesis.</text>
</comment>
<evidence type="ECO:0000256" key="3">
    <source>
        <dbReference type="PIRSR" id="PIRSR600888-3"/>
    </source>
</evidence>
<dbReference type="Gene3D" id="2.60.120.10">
    <property type="entry name" value="Jelly Rolls"/>
    <property type="match status" value="1"/>
</dbReference>
<dbReference type="NCBIfam" id="TIGR01221">
    <property type="entry name" value="rmlC"/>
    <property type="match status" value="1"/>
</dbReference>
<dbReference type="Proteomes" id="UP000239485">
    <property type="component" value="Unassembled WGS sequence"/>
</dbReference>
<dbReference type="CDD" id="cd00438">
    <property type="entry name" value="cupin_RmlC"/>
    <property type="match status" value="1"/>
</dbReference>
<dbReference type="PANTHER" id="PTHR21047">
    <property type="entry name" value="DTDP-6-DEOXY-D-GLUCOSE-3,5 EPIMERASE"/>
    <property type="match status" value="1"/>
</dbReference>
<gene>
    <name evidence="5" type="ORF">CLV92_11075</name>
</gene>
<sequence length="181" mass="20090">MKISTTHIEGVAIVDLEVREDSRGGFARTFCREEFEQAGLIPAVEQCNLSFNHKAGTLRGMHFQVDPAPEAKLVRCTRGAIQDIIVDMRPGSPTRLQHVAVELTADNRRALYVPPYFAHGYLTLTDGAEVVYQVSQSYTPGTERGLRYDDPDLALPWAVPVTTISEKDESWKLLSEGAVTE</sequence>
<feature type="active site" description="Proton acceptor" evidence="2">
    <location>
        <position position="62"/>
    </location>
</feature>
<evidence type="ECO:0000256" key="4">
    <source>
        <dbReference type="RuleBase" id="RU364069"/>
    </source>
</evidence>
<organism evidence="5 6">
    <name type="scientific">Kineococcus xinjiangensis</name>
    <dbReference type="NCBI Taxonomy" id="512762"/>
    <lineage>
        <taxon>Bacteria</taxon>
        <taxon>Bacillati</taxon>
        <taxon>Actinomycetota</taxon>
        <taxon>Actinomycetes</taxon>
        <taxon>Kineosporiales</taxon>
        <taxon>Kineosporiaceae</taxon>
        <taxon>Kineococcus</taxon>
    </lineage>
</organism>
<dbReference type="InterPro" id="IPR000888">
    <property type="entry name" value="RmlC-like"/>
</dbReference>
<dbReference type="SUPFAM" id="SSF51182">
    <property type="entry name" value="RmlC-like cupins"/>
    <property type="match status" value="1"/>
</dbReference>
<evidence type="ECO:0000256" key="2">
    <source>
        <dbReference type="PIRSR" id="PIRSR600888-1"/>
    </source>
</evidence>
<feature type="active site" description="Proton donor" evidence="2">
    <location>
        <position position="132"/>
    </location>
</feature>
<dbReference type="GO" id="GO:0019305">
    <property type="term" value="P:dTDP-rhamnose biosynthetic process"/>
    <property type="evidence" value="ECO:0007669"/>
    <property type="project" value="UniProtKB-UniRule"/>
</dbReference>
<dbReference type="AlphaFoldDB" id="A0A2S6IGX4"/>
<dbReference type="GO" id="GO:0008830">
    <property type="term" value="F:dTDP-4-dehydrorhamnose 3,5-epimerase activity"/>
    <property type="evidence" value="ECO:0007669"/>
    <property type="project" value="UniProtKB-UniRule"/>
</dbReference>
<evidence type="ECO:0000256" key="1">
    <source>
        <dbReference type="ARBA" id="ARBA00010154"/>
    </source>
</evidence>
<accession>A0A2S6IGX4</accession>
<dbReference type="InterPro" id="IPR011051">
    <property type="entry name" value="RmlC_Cupin_sf"/>
</dbReference>
<keyword evidence="4" id="KW-0413">Isomerase</keyword>